<dbReference type="STRING" id="490629.SAMN05216266_101425"/>
<protein>
    <recommendedName>
        <fullName evidence="4">PPE family protein</fullName>
    </recommendedName>
</protein>
<evidence type="ECO:0000256" key="1">
    <source>
        <dbReference type="SAM" id="MobiDB-lite"/>
    </source>
</evidence>
<accession>A0A1I0VQT7</accession>
<sequence>MAYTAAEIFMKMNSNCNTTQRLDEAQQASHRLEVVHREMAKALSNGQKDLNEFWKGNAAESATAGLNPLIQTSGATAERLQGVRESMYEQNSVFHETRGSLRPVSTERPDDSGLFDYMSIGASDAEKAAAQWDNDSRHNIAQYDGYARITEANRSRVAVEHAPVDASPGAGGITTPQSTGSVTQATGSGPSVGTGSGYNGPTSSSGYSGGTGSPVAPSPQVQNPAPAPPPQHQVPPAAKWQPPGDGTTPSRVAPAPPGGGQRPGYMPPRGGYDANRNPGFGPPGGGSGFGPVGTGGGSGSAGGFGPRGSGGSGYGGGARGFGPTGGAPGSGAQPGMGRGTGAVMPGENPAARGGAAGSAGATGGRGSGMMGGPMGAGGRGGKGSEDEEHQRKITLPGDDPDSLFGGHYERTTPPVIGEQKN</sequence>
<gene>
    <name evidence="2" type="ORF">SAMN05216266_101425</name>
</gene>
<feature type="compositionally biased region" description="Basic and acidic residues" evidence="1">
    <location>
        <begin position="382"/>
        <end position="391"/>
    </location>
</feature>
<dbReference type="EMBL" id="FOKG01000001">
    <property type="protein sequence ID" value="SFA78702.1"/>
    <property type="molecule type" value="Genomic_DNA"/>
</dbReference>
<feature type="compositionally biased region" description="Polar residues" evidence="1">
    <location>
        <begin position="174"/>
        <end position="185"/>
    </location>
</feature>
<proteinExistence type="predicted"/>
<name>A0A1I0VQT7_9PSEU</name>
<dbReference type="RefSeq" id="WP_091668555.1">
    <property type="nucleotide sequence ID" value="NZ_FOKG01000001.1"/>
</dbReference>
<feature type="compositionally biased region" description="Low complexity" evidence="1">
    <location>
        <begin position="213"/>
        <end position="224"/>
    </location>
</feature>
<evidence type="ECO:0000313" key="3">
    <source>
        <dbReference type="Proteomes" id="UP000243799"/>
    </source>
</evidence>
<evidence type="ECO:0000313" key="2">
    <source>
        <dbReference type="EMBL" id="SFA78702.1"/>
    </source>
</evidence>
<evidence type="ECO:0008006" key="4">
    <source>
        <dbReference type="Google" id="ProtNLM"/>
    </source>
</evidence>
<feature type="compositionally biased region" description="Gly residues" evidence="1">
    <location>
        <begin position="282"/>
        <end position="340"/>
    </location>
</feature>
<dbReference type="AlphaFoldDB" id="A0A1I0VQT7"/>
<reference evidence="3" key="1">
    <citation type="submission" date="2016-10" db="EMBL/GenBank/DDBJ databases">
        <authorList>
            <person name="Varghese N."/>
            <person name="Submissions S."/>
        </authorList>
    </citation>
    <scope>NUCLEOTIDE SEQUENCE [LARGE SCALE GENOMIC DNA]</scope>
    <source>
        <strain evidence="3">CGMCC 4.3568</strain>
    </source>
</reference>
<dbReference type="OrthoDB" id="3630224at2"/>
<feature type="region of interest" description="Disordered" evidence="1">
    <location>
        <begin position="163"/>
        <end position="421"/>
    </location>
</feature>
<organism evidence="2 3">
    <name type="scientific">Amycolatopsis marina</name>
    <dbReference type="NCBI Taxonomy" id="490629"/>
    <lineage>
        <taxon>Bacteria</taxon>
        <taxon>Bacillati</taxon>
        <taxon>Actinomycetota</taxon>
        <taxon>Actinomycetes</taxon>
        <taxon>Pseudonocardiales</taxon>
        <taxon>Pseudonocardiaceae</taxon>
        <taxon>Amycolatopsis</taxon>
    </lineage>
</organism>
<feature type="compositionally biased region" description="Gly residues" evidence="1">
    <location>
        <begin position="354"/>
        <end position="381"/>
    </location>
</feature>
<dbReference type="Proteomes" id="UP000243799">
    <property type="component" value="Unassembled WGS sequence"/>
</dbReference>
<keyword evidence="3" id="KW-1185">Reference proteome</keyword>